<evidence type="ECO:0000259" key="2">
    <source>
        <dbReference type="Pfam" id="PF04909"/>
    </source>
</evidence>
<dbReference type="EMBL" id="UINC01027087">
    <property type="protein sequence ID" value="SVB05718.1"/>
    <property type="molecule type" value="Genomic_DNA"/>
</dbReference>
<dbReference type="GO" id="GO:0016831">
    <property type="term" value="F:carboxy-lyase activity"/>
    <property type="evidence" value="ECO:0007669"/>
    <property type="project" value="InterPro"/>
</dbReference>
<accession>A0A382AWA1</accession>
<sequence>MYQDYKVIDADGHFFEPIDIWDRFIEEEYYDKRPRVREVYMKSRMEFELDGTFFTKSKLPPSVKKRYANQEQKYGDAFRSGWSPKSRIDDMDKYGWDIQVCLPTAGHVGAQMSRKDHQLGSAVVRAFNNWAYSYCQEDPKRIKWVSVVPGGNSVEMVKEVKRTHGKGSVALIISTPSDGHWWHTEEFNPLWDVCQELEMPLLLHGNETRTGGPATYDRYAGMHGPFDAIHHAIGFPMENMIGVAHFMLTGIFDRYPNLKLAILEANCGWLPFWLSRLENCSSGRQEVTFDAPPLDASPWEYFDRQCYIACDADEIGINFCIEHVGDNNIVFNTDYPHADAPDPWEPVPNMLGQPISDESKRKIMWDNSIGLYGPRLIGD</sequence>
<gene>
    <name evidence="3" type="ORF">METZ01_LOCUS158572</name>
</gene>
<name>A0A382AWA1_9ZZZZ</name>
<dbReference type="AlphaFoldDB" id="A0A382AWA1"/>
<dbReference type="InterPro" id="IPR032466">
    <property type="entry name" value="Metal_Hydrolase"/>
</dbReference>
<proteinExistence type="predicted"/>
<dbReference type="InterPro" id="IPR006680">
    <property type="entry name" value="Amidohydro-rel"/>
</dbReference>
<evidence type="ECO:0000313" key="3">
    <source>
        <dbReference type="EMBL" id="SVB05718.1"/>
    </source>
</evidence>
<evidence type="ECO:0000256" key="1">
    <source>
        <dbReference type="ARBA" id="ARBA00023239"/>
    </source>
</evidence>
<dbReference type="GO" id="GO:0019748">
    <property type="term" value="P:secondary metabolic process"/>
    <property type="evidence" value="ECO:0007669"/>
    <property type="project" value="TreeGrafter"/>
</dbReference>
<protein>
    <recommendedName>
        <fullName evidence="2">Amidohydrolase-related domain-containing protein</fullName>
    </recommendedName>
</protein>
<reference evidence="3" key="1">
    <citation type="submission" date="2018-05" db="EMBL/GenBank/DDBJ databases">
        <authorList>
            <person name="Lanie J.A."/>
            <person name="Ng W.-L."/>
            <person name="Kazmierczak K.M."/>
            <person name="Andrzejewski T.M."/>
            <person name="Davidsen T.M."/>
            <person name="Wayne K.J."/>
            <person name="Tettelin H."/>
            <person name="Glass J.I."/>
            <person name="Rusch D."/>
            <person name="Podicherti R."/>
            <person name="Tsui H.-C.T."/>
            <person name="Winkler M.E."/>
        </authorList>
    </citation>
    <scope>NUCLEOTIDE SEQUENCE</scope>
</reference>
<dbReference type="PANTHER" id="PTHR21240">
    <property type="entry name" value="2-AMINO-3-CARBOXYLMUCONATE-6-SEMIALDEHYDE DECARBOXYLASE"/>
    <property type="match status" value="1"/>
</dbReference>
<dbReference type="GO" id="GO:0005737">
    <property type="term" value="C:cytoplasm"/>
    <property type="evidence" value="ECO:0007669"/>
    <property type="project" value="TreeGrafter"/>
</dbReference>
<dbReference type="Gene3D" id="3.20.20.140">
    <property type="entry name" value="Metal-dependent hydrolases"/>
    <property type="match status" value="1"/>
</dbReference>
<keyword evidence="1" id="KW-0456">Lyase</keyword>
<dbReference type="SUPFAM" id="SSF51556">
    <property type="entry name" value="Metallo-dependent hydrolases"/>
    <property type="match status" value="1"/>
</dbReference>
<organism evidence="3">
    <name type="scientific">marine metagenome</name>
    <dbReference type="NCBI Taxonomy" id="408172"/>
    <lineage>
        <taxon>unclassified sequences</taxon>
        <taxon>metagenomes</taxon>
        <taxon>ecological metagenomes</taxon>
    </lineage>
</organism>
<dbReference type="GO" id="GO:0016787">
    <property type="term" value="F:hydrolase activity"/>
    <property type="evidence" value="ECO:0007669"/>
    <property type="project" value="InterPro"/>
</dbReference>
<dbReference type="InterPro" id="IPR032465">
    <property type="entry name" value="ACMSD"/>
</dbReference>
<dbReference type="Pfam" id="PF04909">
    <property type="entry name" value="Amidohydro_2"/>
    <property type="match status" value="1"/>
</dbReference>
<dbReference type="PANTHER" id="PTHR21240:SF28">
    <property type="entry name" value="ISO-OROTATE DECARBOXYLASE (EUROFUNG)"/>
    <property type="match status" value="1"/>
</dbReference>
<feature type="domain" description="Amidohydrolase-related" evidence="2">
    <location>
        <begin position="8"/>
        <end position="373"/>
    </location>
</feature>